<dbReference type="Pfam" id="PF10274">
    <property type="entry name" value="ParcG"/>
    <property type="match status" value="1"/>
</dbReference>
<keyword evidence="6" id="KW-0418">Kinase</keyword>
<keyword evidence="6" id="KW-0808">Transferase</keyword>
<evidence type="ECO:0000259" key="5">
    <source>
        <dbReference type="PROSITE" id="PS50011"/>
    </source>
</evidence>
<keyword evidence="1 3" id="KW-0547">Nucleotide-binding</keyword>
<feature type="binding site" evidence="3">
    <location>
        <position position="55"/>
    </location>
    <ligand>
        <name>ATP</name>
        <dbReference type="ChEBI" id="CHEBI:30616"/>
    </ligand>
</feature>
<sequence length="1150" mass="132952">MANTSEEWLEKAISDGHINNLDYDQFTDPEMIGIGAFGRVFKYEWKDCDLTVALKCLKVDNELNLDEKARKDFIKELRLLRKVDFHPNIIKFYGVTKVNYGYYMVLQYANDGNLREYLKANFTKLQWIDKLQISKEIVHGLLFLHNHNIIHRDLHSKNILIHQKKPKIADLGLSKQINETSMNSNSIVRGMPAYVEPQCILKKEYQRDKRSDVYSAGVILWEISSGKPPFENLSDGMIYINVIQEKREESIEETLENFCLLGGIPIIINFASKYYNYESRVESAIVIQQICDMSSRLPFERFIDCGCLESLVEPLQEDYDTHKELILIMINGISKVLYVQNISVKKKLCKMLDNNENMDLLAITLKNIISDKNLEICNYTERIMKVLSEGKLIETIMGNTSLTTKILKEITISSNNLNASQKEIIIKILIVMLDTQKQRDINSISYNIFIIIFSMCHSNKILQETAKAGIVTHLLYFAKHQNFNKIALIMLFKMASAGRICEDLLWENYHEILGIYFSLLDKQEYQVNALEAISKWLQEKTSEVEQIIVLPENINRILKAMDTTKENSIENGLNSLHKIIQSSLHVSYSLAHEHFFKRLLHLSEHHQDFAIRFKLLKILRSLCDDNPQREFIINKYKLVEAIEKMSGIDSSLQVKELTKEIDSSSQVEELTKEIDSSSQVEELAKEIDSSSSQVEELAKEILSKQYFSKEHFNQNIIEKYCLTKGLIIDIREILQAASFLLDNNINILSFQSERSKWFTVENRISKSTMNPLVDNTSTNDVYLEIQYPQAEIFFEKENIQPSEELENEVKTALNNQDPYHQLMKVFARYGHFFAQKITLGQRLYRKSQFTLNEMPGLQNEVFDGAYDIGDKLTLWEDHIKQHNLDSTYLISNDGDLVQRDGLEKWTASCFEYPHKSLKIIKKSNLTPLYEIFNDPTIQNIQSVLGISDRYSGQLTTHEINERVLMTGVLQIREPINCYHINFDTHLKSHDYKVFGNVVNEKHQIIEGFVVNFCSENKSGFSIIIERSKDAINAHRSELQINWILVGKPEIGFYSVNTRNIRILHKGITQFTPSDEFISLKGLENLPSSSILVTSFSYPSDHFFIAKIPNYNNNDLKLIIINYSPLDFDESDDDSANSDESDNDNDSIDLH</sequence>
<dbReference type="InterPro" id="IPR011009">
    <property type="entry name" value="Kinase-like_dom_sf"/>
</dbReference>
<dbReference type="OrthoDB" id="2442739at2759"/>
<protein>
    <submittedName>
        <fullName evidence="6">Kinase-like protein</fullName>
    </submittedName>
</protein>
<dbReference type="Gene3D" id="1.10.510.10">
    <property type="entry name" value="Transferase(Phosphotransferase) domain 1"/>
    <property type="match status" value="1"/>
</dbReference>
<dbReference type="PROSITE" id="PS00107">
    <property type="entry name" value="PROTEIN_KINASE_ATP"/>
    <property type="match status" value="1"/>
</dbReference>
<dbReference type="InterPro" id="IPR011989">
    <property type="entry name" value="ARM-like"/>
</dbReference>
<dbReference type="GO" id="GO:0097527">
    <property type="term" value="P:necroptotic signaling pathway"/>
    <property type="evidence" value="ECO:0007669"/>
    <property type="project" value="TreeGrafter"/>
</dbReference>
<dbReference type="Proteomes" id="UP000439903">
    <property type="component" value="Unassembled WGS sequence"/>
</dbReference>
<evidence type="ECO:0000256" key="2">
    <source>
        <dbReference type="ARBA" id="ARBA00022840"/>
    </source>
</evidence>
<dbReference type="Pfam" id="PF07714">
    <property type="entry name" value="PK_Tyr_Ser-Thr"/>
    <property type="match status" value="1"/>
</dbReference>
<name>A0A8H4AAM2_GIGMA</name>
<dbReference type="InterPro" id="IPR051681">
    <property type="entry name" value="Ser/Thr_Kinases-Pseudokinases"/>
</dbReference>
<evidence type="ECO:0000313" key="7">
    <source>
        <dbReference type="Proteomes" id="UP000439903"/>
    </source>
</evidence>
<dbReference type="SUPFAM" id="SSF56112">
    <property type="entry name" value="Protein kinase-like (PK-like)"/>
    <property type="match status" value="1"/>
</dbReference>
<feature type="region of interest" description="Disordered" evidence="4">
    <location>
        <begin position="1129"/>
        <end position="1150"/>
    </location>
</feature>
<dbReference type="AlphaFoldDB" id="A0A8H4AAM2"/>
<dbReference type="InterPro" id="IPR000719">
    <property type="entry name" value="Prot_kinase_dom"/>
</dbReference>
<dbReference type="InterPro" id="IPR016024">
    <property type="entry name" value="ARM-type_fold"/>
</dbReference>
<dbReference type="InterPro" id="IPR017441">
    <property type="entry name" value="Protein_kinase_ATP_BS"/>
</dbReference>
<dbReference type="PANTHER" id="PTHR44329:SF298">
    <property type="entry name" value="MIXED LINEAGE KINASE DOMAIN-LIKE PROTEIN"/>
    <property type="match status" value="1"/>
</dbReference>
<dbReference type="Gene3D" id="1.25.10.10">
    <property type="entry name" value="Leucine-rich Repeat Variant"/>
    <property type="match status" value="1"/>
</dbReference>
<organism evidence="6 7">
    <name type="scientific">Gigaspora margarita</name>
    <dbReference type="NCBI Taxonomy" id="4874"/>
    <lineage>
        <taxon>Eukaryota</taxon>
        <taxon>Fungi</taxon>
        <taxon>Fungi incertae sedis</taxon>
        <taxon>Mucoromycota</taxon>
        <taxon>Glomeromycotina</taxon>
        <taxon>Glomeromycetes</taxon>
        <taxon>Diversisporales</taxon>
        <taxon>Gigasporaceae</taxon>
        <taxon>Gigaspora</taxon>
    </lineage>
</organism>
<dbReference type="PANTHER" id="PTHR44329">
    <property type="entry name" value="SERINE/THREONINE-PROTEIN KINASE TNNI3K-RELATED"/>
    <property type="match status" value="1"/>
</dbReference>
<dbReference type="GO" id="GO:0005524">
    <property type="term" value="F:ATP binding"/>
    <property type="evidence" value="ECO:0007669"/>
    <property type="project" value="UniProtKB-UniRule"/>
</dbReference>
<evidence type="ECO:0000313" key="6">
    <source>
        <dbReference type="EMBL" id="KAF0467439.1"/>
    </source>
</evidence>
<keyword evidence="7" id="KW-1185">Reference proteome</keyword>
<dbReference type="PROSITE" id="PS50011">
    <property type="entry name" value="PROTEIN_KINASE_DOM"/>
    <property type="match status" value="1"/>
</dbReference>
<gene>
    <name evidence="6" type="ORF">F8M41_026002</name>
</gene>
<proteinExistence type="predicted"/>
<dbReference type="GO" id="GO:0004672">
    <property type="term" value="F:protein kinase activity"/>
    <property type="evidence" value="ECO:0007669"/>
    <property type="project" value="InterPro"/>
</dbReference>
<evidence type="ECO:0000256" key="3">
    <source>
        <dbReference type="PROSITE-ProRule" id="PRU10141"/>
    </source>
</evidence>
<dbReference type="SUPFAM" id="SSF48371">
    <property type="entry name" value="ARM repeat"/>
    <property type="match status" value="1"/>
</dbReference>
<evidence type="ECO:0000256" key="4">
    <source>
        <dbReference type="SAM" id="MobiDB-lite"/>
    </source>
</evidence>
<comment type="caution">
    <text evidence="6">The sequence shown here is derived from an EMBL/GenBank/DDBJ whole genome shotgun (WGS) entry which is preliminary data.</text>
</comment>
<keyword evidence="2 3" id="KW-0067">ATP-binding</keyword>
<feature type="domain" description="Protein kinase" evidence="5">
    <location>
        <begin position="26"/>
        <end position="312"/>
    </location>
</feature>
<evidence type="ECO:0000256" key="1">
    <source>
        <dbReference type="ARBA" id="ARBA00022741"/>
    </source>
</evidence>
<dbReference type="InterPro" id="IPR001245">
    <property type="entry name" value="Ser-Thr/Tyr_kinase_cat_dom"/>
</dbReference>
<reference evidence="6 7" key="1">
    <citation type="journal article" date="2019" name="Environ. Microbiol.">
        <title>At the nexus of three kingdoms: the genome of the mycorrhizal fungus Gigaspora margarita provides insights into plant, endobacterial and fungal interactions.</title>
        <authorList>
            <person name="Venice F."/>
            <person name="Ghignone S."/>
            <person name="Salvioli di Fossalunga A."/>
            <person name="Amselem J."/>
            <person name="Novero M."/>
            <person name="Xianan X."/>
            <person name="Sedzielewska Toro K."/>
            <person name="Morin E."/>
            <person name="Lipzen A."/>
            <person name="Grigoriev I.V."/>
            <person name="Henrissat B."/>
            <person name="Martin F.M."/>
            <person name="Bonfante P."/>
        </authorList>
    </citation>
    <scope>NUCLEOTIDE SEQUENCE [LARGE SCALE GENOMIC DNA]</scope>
    <source>
        <strain evidence="6 7">BEG34</strain>
    </source>
</reference>
<accession>A0A8H4AAM2</accession>
<dbReference type="EMBL" id="WTPW01000953">
    <property type="protein sequence ID" value="KAF0467439.1"/>
    <property type="molecule type" value="Genomic_DNA"/>
</dbReference>
<dbReference type="InterPro" id="IPR019399">
    <property type="entry name" value="Parkin_co-regulated_protein"/>
</dbReference>